<feature type="region of interest" description="Disordered" evidence="1">
    <location>
        <begin position="1"/>
        <end position="22"/>
    </location>
</feature>
<reference evidence="2" key="1">
    <citation type="submission" date="2022-03" db="EMBL/GenBank/DDBJ databases">
        <authorList>
            <person name="Alioto T."/>
            <person name="Alioto T."/>
            <person name="Gomez Garrido J."/>
        </authorList>
    </citation>
    <scope>NUCLEOTIDE SEQUENCE</scope>
</reference>
<evidence type="ECO:0000313" key="2">
    <source>
        <dbReference type="EMBL" id="CAH2328566.1"/>
    </source>
</evidence>
<dbReference type="EMBL" id="OW240924">
    <property type="protein sequence ID" value="CAH2328566.1"/>
    <property type="molecule type" value="Genomic_DNA"/>
</dbReference>
<sequence length="331" mass="34819">MESGLGVPQAETPPKPSALSKRVLAPRLAITSAQPPRTFSALSLSPPCSAYPIGPSVPPIAWRCEQPRPANRREALGGGARPQVGPDSGGGSSSQRLGAQTGCRRFLRFPDRRVSPVGLKGVEVPGSLGPCPVSWPALRWAIHPVSDASSCLLRSSHPWASSVVFMSLLDENGGLLFPAGTRRDVERKWRPRLVTLTHVRAARSLTPGSLPAACPGPNLTARGSDIDSGGRGCRFYWGVYKAGGGGGVGLQAWLLIAHARLLGLTQCCNSESSGACSLLPLSPLLSVCSRVSYPDPPGLPLQADTSPSREAAYLHLNPGGHKHQLNSLHTL</sequence>
<dbReference type="AlphaFoldDB" id="A0AAD1TJT3"/>
<gene>
    <name evidence="2" type="ORF">PECUL_23A040251</name>
</gene>
<evidence type="ECO:0000313" key="3">
    <source>
        <dbReference type="Proteomes" id="UP001295444"/>
    </source>
</evidence>
<proteinExistence type="predicted"/>
<name>A0AAD1TJT3_PELCU</name>
<organism evidence="2 3">
    <name type="scientific">Pelobates cultripes</name>
    <name type="common">Western spadefoot toad</name>
    <dbReference type="NCBI Taxonomy" id="61616"/>
    <lineage>
        <taxon>Eukaryota</taxon>
        <taxon>Metazoa</taxon>
        <taxon>Chordata</taxon>
        <taxon>Craniata</taxon>
        <taxon>Vertebrata</taxon>
        <taxon>Euteleostomi</taxon>
        <taxon>Amphibia</taxon>
        <taxon>Batrachia</taxon>
        <taxon>Anura</taxon>
        <taxon>Pelobatoidea</taxon>
        <taxon>Pelobatidae</taxon>
        <taxon>Pelobates</taxon>
    </lineage>
</organism>
<evidence type="ECO:0000256" key="1">
    <source>
        <dbReference type="SAM" id="MobiDB-lite"/>
    </source>
</evidence>
<dbReference type="Proteomes" id="UP001295444">
    <property type="component" value="Chromosome 13"/>
</dbReference>
<feature type="region of interest" description="Disordered" evidence="1">
    <location>
        <begin position="71"/>
        <end position="99"/>
    </location>
</feature>
<keyword evidence="3" id="KW-1185">Reference proteome</keyword>
<protein>
    <submittedName>
        <fullName evidence="2">Uncharacterized protein</fullName>
    </submittedName>
</protein>
<accession>A0AAD1TJT3</accession>